<sequence>MTQIERSDIARTMDALALALADHGHSWSDELRASYERATETLKACDCKVTDLSASG</sequence>
<gene>
    <name evidence="1" type="ORF">SAMN04490205_3365</name>
</gene>
<evidence type="ECO:0000313" key="2">
    <source>
        <dbReference type="Proteomes" id="UP000183126"/>
    </source>
</evidence>
<reference evidence="1 2" key="1">
    <citation type="submission" date="2016-10" db="EMBL/GenBank/DDBJ databases">
        <authorList>
            <person name="Varghese N."/>
            <person name="Submissions S."/>
        </authorList>
    </citation>
    <scope>NUCLEOTIDE SEQUENCE [LARGE SCALE GENOMIC DNA]</scope>
    <source>
        <strain evidence="1 2">BS3111</strain>
    </source>
</reference>
<dbReference type="EMBL" id="LT629760">
    <property type="protein sequence ID" value="SDS70790.1"/>
    <property type="molecule type" value="Genomic_DNA"/>
</dbReference>
<dbReference type="Proteomes" id="UP000183126">
    <property type="component" value="Chromosome I"/>
</dbReference>
<keyword evidence="2" id="KW-1185">Reference proteome</keyword>
<proteinExistence type="predicted"/>
<protein>
    <submittedName>
        <fullName evidence="1">Uncharacterized protein</fullName>
    </submittedName>
</protein>
<organism evidence="1 2">
    <name type="scientific">Pseudomonas trivialis</name>
    <dbReference type="NCBI Taxonomy" id="200450"/>
    <lineage>
        <taxon>Bacteria</taxon>
        <taxon>Pseudomonadati</taxon>
        <taxon>Pseudomonadota</taxon>
        <taxon>Gammaproteobacteria</taxon>
        <taxon>Pseudomonadales</taxon>
        <taxon>Pseudomonadaceae</taxon>
        <taxon>Pseudomonas</taxon>
    </lineage>
</organism>
<name>A0ABY0UHU9_9PSED</name>
<evidence type="ECO:0000313" key="1">
    <source>
        <dbReference type="EMBL" id="SDS70790.1"/>
    </source>
</evidence>
<accession>A0ABY0UHU9</accession>